<keyword evidence="7" id="KW-1185">Reference proteome</keyword>
<dbReference type="Gene3D" id="3.40.190.10">
    <property type="entry name" value="Periplasmic binding protein-like II"/>
    <property type="match status" value="1"/>
</dbReference>
<gene>
    <name evidence="6" type="ORF">ALO_19337</name>
</gene>
<dbReference type="STRING" id="1009370.ALO_19337"/>
<name>F7NP26_9FIRM</name>
<dbReference type="InterPro" id="IPR039424">
    <property type="entry name" value="SBP_5"/>
</dbReference>
<evidence type="ECO:0000256" key="2">
    <source>
        <dbReference type="ARBA" id="ARBA00005695"/>
    </source>
</evidence>
<dbReference type="AlphaFoldDB" id="F7NP26"/>
<reference evidence="6 7" key="1">
    <citation type="journal article" date="2011" name="EMBO J.">
        <title>Structural diversity of bacterial flagellar motors.</title>
        <authorList>
            <person name="Chen S."/>
            <person name="Beeby M."/>
            <person name="Murphy G.E."/>
            <person name="Leadbetter J.R."/>
            <person name="Hendrixson D.R."/>
            <person name="Briegel A."/>
            <person name="Li Z."/>
            <person name="Shi J."/>
            <person name="Tocheva E.I."/>
            <person name="Muller A."/>
            <person name="Dobro M.J."/>
            <person name="Jensen G.J."/>
        </authorList>
    </citation>
    <scope>NUCLEOTIDE SEQUENCE [LARGE SCALE GENOMIC DNA]</scope>
    <source>
        <strain evidence="6 7">DSM 6540</strain>
    </source>
</reference>
<dbReference type="OrthoDB" id="9771733at2"/>
<protein>
    <submittedName>
        <fullName evidence="6">Extracellular solute-binding protein family 5</fullName>
    </submittedName>
</protein>
<dbReference type="SUPFAM" id="SSF53850">
    <property type="entry name" value="Periplasmic binding protein-like II"/>
    <property type="match status" value="1"/>
</dbReference>
<dbReference type="GO" id="GO:1904680">
    <property type="term" value="F:peptide transmembrane transporter activity"/>
    <property type="evidence" value="ECO:0007669"/>
    <property type="project" value="TreeGrafter"/>
</dbReference>
<dbReference type="FunFam" id="3.10.105.10:FF:000001">
    <property type="entry name" value="Oligopeptide ABC transporter, oligopeptide-binding protein"/>
    <property type="match status" value="1"/>
</dbReference>
<evidence type="ECO:0000256" key="4">
    <source>
        <dbReference type="ARBA" id="ARBA00022729"/>
    </source>
</evidence>
<comment type="similarity">
    <text evidence="2">Belongs to the bacterial solute-binding protein 5 family.</text>
</comment>
<evidence type="ECO:0000256" key="3">
    <source>
        <dbReference type="ARBA" id="ARBA00022448"/>
    </source>
</evidence>
<sequence>MKWNKTYALLLVPVFLVNLLAGCGGQSSQAEKVLRVANGAEPETLDPRQAVGVVEGIVLRQLLEGLATQDQTGEPVPGTAEKWEVSADGLTYKFFIRANAKWSNGDPVTAHDFEYSWKTTLSPALASKYAEQLFYVRNGEAYNKGIVGQDQVGVKALDDQTLAVTLEKPTPYFIFLTTFYTYFPVHKKTAEANPNWHADPKTYVGNGPFKMAGWVHNNKINLVKSDSYWNKAVVKTNKAELNLSDNRKTLQDLFENNQLDTVEITPPLPEIPRLLKENKLKILPYIGTYYYCVNVKKAPFDNVKVRKAFSLAIDRQSIVELITKGGEKPAMAWTPYGLPDARAGDDFRKVGGDYFKGNDIAEAKKLLAEAGYPDGKGLPTVTLLYNNGDEHKLIAEAVQEMWKKNLGVSVELTNQEWKVYLQTRTKGDFQLARSSWIGDYLDPMTYMDTLTSANGNNHTRWGNPQYDRLVKIAQSTLDPAVRMKAMHDAEKILMEDMPVIPVYFYSSKVLEKSNVKGIIRDALGAVYLREAFIE</sequence>
<dbReference type="InterPro" id="IPR000914">
    <property type="entry name" value="SBP_5_dom"/>
</dbReference>
<evidence type="ECO:0000259" key="5">
    <source>
        <dbReference type="Pfam" id="PF00496"/>
    </source>
</evidence>
<dbReference type="PANTHER" id="PTHR30290:SF79">
    <property type="entry name" value="DIPEPTIDE-BINDING PROTEIN DPPE"/>
    <property type="match status" value="1"/>
</dbReference>
<dbReference type="InterPro" id="IPR030678">
    <property type="entry name" value="Peptide/Ni-bd"/>
</dbReference>
<keyword evidence="4" id="KW-0732">Signal</keyword>
<dbReference type="PROSITE" id="PS51257">
    <property type="entry name" value="PROKAR_LIPOPROTEIN"/>
    <property type="match status" value="1"/>
</dbReference>
<dbReference type="GO" id="GO:0043190">
    <property type="term" value="C:ATP-binding cassette (ABC) transporter complex"/>
    <property type="evidence" value="ECO:0007669"/>
    <property type="project" value="InterPro"/>
</dbReference>
<dbReference type="RefSeq" id="WP_004099084.1">
    <property type="nucleotide sequence ID" value="NZ_AFGF01000240.1"/>
</dbReference>
<proteinExistence type="inferred from homology"/>
<feature type="domain" description="Solute-binding protein family 5" evidence="5">
    <location>
        <begin position="74"/>
        <end position="457"/>
    </location>
</feature>
<dbReference type="GO" id="GO:0030288">
    <property type="term" value="C:outer membrane-bounded periplasmic space"/>
    <property type="evidence" value="ECO:0007669"/>
    <property type="project" value="UniProtKB-ARBA"/>
</dbReference>
<dbReference type="Proteomes" id="UP000003240">
    <property type="component" value="Unassembled WGS sequence"/>
</dbReference>
<dbReference type="PIRSF" id="PIRSF002741">
    <property type="entry name" value="MppA"/>
    <property type="match status" value="1"/>
</dbReference>
<dbReference type="CDD" id="cd08504">
    <property type="entry name" value="PBP2_OppA"/>
    <property type="match status" value="1"/>
</dbReference>
<comment type="caution">
    <text evidence="6">The sequence shown here is derived from an EMBL/GenBank/DDBJ whole genome shotgun (WGS) entry which is preliminary data.</text>
</comment>
<accession>F7NP26</accession>
<keyword evidence="3" id="KW-0813">Transport</keyword>
<dbReference type="EMBL" id="AFGF01000240">
    <property type="protein sequence ID" value="EGO62149.1"/>
    <property type="molecule type" value="Genomic_DNA"/>
</dbReference>
<evidence type="ECO:0000256" key="1">
    <source>
        <dbReference type="ARBA" id="ARBA00004196"/>
    </source>
</evidence>
<dbReference type="GO" id="GO:0015833">
    <property type="term" value="P:peptide transport"/>
    <property type="evidence" value="ECO:0007669"/>
    <property type="project" value="TreeGrafter"/>
</dbReference>
<evidence type="ECO:0000313" key="7">
    <source>
        <dbReference type="Proteomes" id="UP000003240"/>
    </source>
</evidence>
<dbReference type="Gene3D" id="3.90.76.10">
    <property type="entry name" value="Dipeptide-binding Protein, Domain 1"/>
    <property type="match status" value="1"/>
</dbReference>
<dbReference type="eggNOG" id="COG4166">
    <property type="taxonomic scope" value="Bacteria"/>
</dbReference>
<evidence type="ECO:0000313" key="6">
    <source>
        <dbReference type="EMBL" id="EGO62149.1"/>
    </source>
</evidence>
<dbReference type="Gene3D" id="3.10.105.10">
    <property type="entry name" value="Dipeptide-binding Protein, Domain 3"/>
    <property type="match status" value="1"/>
</dbReference>
<organism evidence="6 7">
    <name type="scientific">Acetonema longum DSM 6540</name>
    <dbReference type="NCBI Taxonomy" id="1009370"/>
    <lineage>
        <taxon>Bacteria</taxon>
        <taxon>Bacillati</taxon>
        <taxon>Bacillota</taxon>
        <taxon>Negativicutes</taxon>
        <taxon>Acetonemataceae</taxon>
        <taxon>Acetonema</taxon>
    </lineage>
</organism>
<comment type="subcellular location">
    <subcellularLocation>
        <location evidence="1">Cell envelope</location>
    </subcellularLocation>
</comment>
<dbReference type="Pfam" id="PF00496">
    <property type="entry name" value="SBP_bac_5"/>
    <property type="match status" value="1"/>
</dbReference>
<dbReference type="FunFam" id="3.90.76.10:FF:000001">
    <property type="entry name" value="Oligopeptide ABC transporter substrate-binding protein"/>
    <property type="match status" value="1"/>
</dbReference>
<dbReference type="PANTHER" id="PTHR30290">
    <property type="entry name" value="PERIPLASMIC BINDING COMPONENT OF ABC TRANSPORTER"/>
    <property type="match status" value="1"/>
</dbReference>